<dbReference type="InterPro" id="IPR027417">
    <property type="entry name" value="P-loop_NTPase"/>
</dbReference>
<dbReference type="AlphaFoldDB" id="A0A146LMU7"/>
<dbReference type="InterPro" id="IPR001806">
    <property type="entry name" value="Small_GTPase"/>
</dbReference>
<evidence type="ECO:0000256" key="6">
    <source>
        <dbReference type="ARBA" id="ARBA00023288"/>
    </source>
</evidence>
<keyword evidence="6" id="KW-0449">Lipoprotein</keyword>
<dbReference type="SMART" id="SM00175">
    <property type="entry name" value="RAB"/>
    <property type="match status" value="1"/>
</dbReference>
<dbReference type="GO" id="GO:0030139">
    <property type="term" value="C:endocytic vesicle"/>
    <property type="evidence" value="ECO:0007669"/>
    <property type="project" value="UniProtKB-ARBA"/>
</dbReference>
<evidence type="ECO:0000256" key="2">
    <source>
        <dbReference type="ARBA" id="ARBA00022448"/>
    </source>
</evidence>
<dbReference type="NCBIfam" id="TIGR00231">
    <property type="entry name" value="small_GTP"/>
    <property type="match status" value="1"/>
</dbReference>
<dbReference type="GO" id="GO:0005764">
    <property type="term" value="C:lysosome"/>
    <property type="evidence" value="ECO:0007669"/>
    <property type="project" value="UniProtKB-ARBA"/>
</dbReference>
<protein>
    <recommendedName>
        <fullName evidence="9">Ras-related protein Rab-7b</fullName>
    </recommendedName>
</protein>
<sequence>MSEKRKPILKVVILGDSGVGKTSLVHRYAKNIFTQRHKATIGADFLVKDVNVDGKIVKLHFWDTAGQERFNGLGTAYYRGANCCVLVFDVSNPSTFVSIDKWKSDFLKMAAPRDPDKFPFVLLGNKVELNDCKVHPKLVALWCNANHNVPYFDVSAKLNRNIHQAFTTIARLAYDHEDCSNLLEDFVHLDTNLPKIATAEPCC</sequence>
<dbReference type="GO" id="GO:0003924">
    <property type="term" value="F:GTPase activity"/>
    <property type="evidence" value="ECO:0007669"/>
    <property type="project" value="InterPro"/>
</dbReference>
<dbReference type="GO" id="GO:0002682">
    <property type="term" value="P:regulation of immune system process"/>
    <property type="evidence" value="ECO:0007669"/>
    <property type="project" value="UniProtKB-ARBA"/>
</dbReference>
<gene>
    <name evidence="10" type="primary">Rab7a</name>
    <name evidence="10" type="ORF">g.32430</name>
</gene>
<proteinExistence type="inferred from homology"/>
<dbReference type="PANTHER" id="PTHR47981">
    <property type="entry name" value="RAB FAMILY"/>
    <property type="match status" value="1"/>
</dbReference>
<organism evidence="10">
    <name type="scientific">Lygus hesperus</name>
    <name type="common">Western plant bug</name>
    <dbReference type="NCBI Taxonomy" id="30085"/>
    <lineage>
        <taxon>Eukaryota</taxon>
        <taxon>Metazoa</taxon>
        <taxon>Ecdysozoa</taxon>
        <taxon>Arthropoda</taxon>
        <taxon>Hexapoda</taxon>
        <taxon>Insecta</taxon>
        <taxon>Pterygota</taxon>
        <taxon>Neoptera</taxon>
        <taxon>Paraneoptera</taxon>
        <taxon>Hemiptera</taxon>
        <taxon>Heteroptera</taxon>
        <taxon>Panheteroptera</taxon>
        <taxon>Cimicomorpha</taxon>
        <taxon>Miridae</taxon>
        <taxon>Mirini</taxon>
        <taxon>Lygus</taxon>
    </lineage>
</organism>
<dbReference type="FunFam" id="3.40.50.300:FF:000751">
    <property type="entry name" value="Rab family GTPase, putative"/>
    <property type="match status" value="1"/>
</dbReference>
<keyword evidence="3" id="KW-0547">Nucleotide-binding</keyword>
<reference evidence="10" key="1">
    <citation type="journal article" date="2016" name="Gigascience">
        <title>De novo construction of an expanded transcriptome assembly for the western tarnished plant bug, Lygus hesperus.</title>
        <authorList>
            <person name="Tassone E.E."/>
            <person name="Geib S.M."/>
            <person name="Hall B."/>
            <person name="Fabrick J.A."/>
            <person name="Brent C.S."/>
            <person name="Hull J.J."/>
        </authorList>
    </citation>
    <scope>NUCLEOTIDE SEQUENCE</scope>
</reference>
<keyword evidence="4" id="KW-0653">Protein transport</keyword>
<accession>A0A146LMU7</accession>
<name>A0A146LMU7_LYGHE</name>
<dbReference type="SMART" id="SM00176">
    <property type="entry name" value="RAN"/>
    <property type="match status" value="1"/>
</dbReference>
<dbReference type="SMART" id="SM00173">
    <property type="entry name" value="RAS"/>
    <property type="match status" value="1"/>
</dbReference>
<dbReference type="SMART" id="SM00174">
    <property type="entry name" value="RHO"/>
    <property type="match status" value="1"/>
</dbReference>
<dbReference type="InterPro" id="IPR005225">
    <property type="entry name" value="Small_GTP-bd"/>
</dbReference>
<keyword evidence="5" id="KW-0342">GTP-binding</keyword>
<dbReference type="GO" id="GO:0005525">
    <property type="term" value="F:GTP binding"/>
    <property type="evidence" value="ECO:0007669"/>
    <property type="project" value="UniProtKB-KW"/>
</dbReference>
<evidence type="ECO:0000256" key="4">
    <source>
        <dbReference type="ARBA" id="ARBA00022927"/>
    </source>
</evidence>
<evidence type="ECO:0000256" key="8">
    <source>
        <dbReference type="ARBA" id="ARBA00058158"/>
    </source>
</evidence>
<comment type="function">
    <text evidence="8">Controls vesicular trafficking from endosomes to the trans-Golgi network (TGN). Acts as a negative regulator of TLR9 signaling and can suppress TLR9-triggered TNFA, IL6, and IFNB production in macrophages by promoting TLR9 lysosomal degradation. Also negatively regulates TLR4 signaling in macrophages by promoting lysosomal degradation of TLR4. Promotes megakaryocytic differentiation by increasing NF-kappa-B-dependent IL6 production and subsequently enhancing the association of STAT3 with GATA1. Not involved in the regulation of the EGF- and EGFR degradation pathway.</text>
</comment>
<dbReference type="Pfam" id="PF00071">
    <property type="entry name" value="Ras"/>
    <property type="match status" value="1"/>
</dbReference>
<evidence type="ECO:0000256" key="5">
    <source>
        <dbReference type="ARBA" id="ARBA00023134"/>
    </source>
</evidence>
<dbReference type="Gene3D" id="3.40.50.300">
    <property type="entry name" value="P-loop containing nucleotide triphosphate hydrolases"/>
    <property type="match status" value="1"/>
</dbReference>
<evidence type="ECO:0000256" key="3">
    <source>
        <dbReference type="ARBA" id="ARBA00022741"/>
    </source>
</evidence>
<dbReference type="GO" id="GO:0015031">
    <property type="term" value="P:protein transport"/>
    <property type="evidence" value="ECO:0007669"/>
    <property type="project" value="UniProtKB-KW"/>
</dbReference>
<dbReference type="SUPFAM" id="SSF52540">
    <property type="entry name" value="P-loop containing nucleoside triphosphate hydrolases"/>
    <property type="match status" value="1"/>
</dbReference>
<dbReference type="PROSITE" id="PS51421">
    <property type="entry name" value="RAS"/>
    <property type="match status" value="1"/>
</dbReference>
<keyword evidence="2" id="KW-0813">Transport</keyword>
<dbReference type="PRINTS" id="PR00449">
    <property type="entry name" value="RASTRNSFRMNG"/>
</dbReference>
<keyword evidence="7" id="KW-0636">Prenylation</keyword>
<comment type="similarity">
    <text evidence="1">Belongs to the small GTPase superfamily. Rab family.</text>
</comment>
<evidence type="ECO:0000313" key="10">
    <source>
        <dbReference type="EMBL" id="JAQ09258.1"/>
    </source>
</evidence>
<dbReference type="EMBL" id="GDHC01009371">
    <property type="protein sequence ID" value="JAQ09258.1"/>
    <property type="molecule type" value="Transcribed_RNA"/>
</dbReference>
<dbReference type="PROSITE" id="PS51420">
    <property type="entry name" value="RHO"/>
    <property type="match status" value="1"/>
</dbReference>
<evidence type="ECO:0000256" key="1">
    <source>
        <dbReference type="ARBA" id="ARBA00006270"/>
    </source>
</evidence>
<evidence type="ECO:0000256" key="7">
    <source>
        <dbReference type="ARBA" id="ARBA00023289"/>
    </source>
</evidence>
<evidence type="ECO:0000256" key="9">
    <source>
        <dbReference type="ARBA" id="ARBA00067801"/>
    </source>
</evidence>
<dbReference type="PANTHER" id="PTHR47981:SF20">
    <property type="entry name" value="RAS-RELATED PROTEIN RAB-7A"/>
    <property type="match status" value="1"/>
</dbReference>
<dbReference type="PROSITE" id="PS51419">
    <property type="entry name" value="RAB"/>
    <property type="match status" value="1"/>
</dbReference>
<dbReference type="GO" id="GO:0005770">
    <property type="term" value="C:late endosome"/>
    <property type="evidence" value="ECO:0007669"/>
    <property type="project" value="UniProtKB-ARBA"/>
</dbReference>